<dbReference type="SUPFAM" id="SSF54427">
    <property type="entry name" value="NTF2-like"/>
    <property type="match status" value="2"/>
</dbReference>
<evidence type="ECO:0000313" key="1">
    <source>
        <dbReference type="EMBL" id="QGY43597.1"/>
    </source>
</evidence>
<proteinExistence type="predicted"/>
<dbReference type="AlphaFoldDB" id="A0A6I6JTU7"/>
<evidence type="ECO:0008006" key="3">
    <source>
        <dbReference type="Google" id="ProtNLM"/>
    </source>
</evidence>
<sequence>MKKISLAFCMILMISCKTNSEKNNIKTDLKMKDSNKQLIIDFYFKVFGQVNEQFADLVIADNYIQHNPMVKTGKTGFMEFLAMLKQMPKPENPKKPFMRFISEDNFVAVHSQIEFMGKENAVVDLYRIENGLISEHWDASQEIVDSIPKVAGTVEFDTQEKSSVNKKIVADFVKQVMIEKQINRTKDYLADNLTISDFRMDYENFQLHRLIGEENFVLTQSEINVKGTQFARYDIYRLANQLIVEHWTVKQLIPEKMVHPNGMI</sequence>
<organism evidence="1 2">
    <name type="scientific">Maribellus comscasis</name>
    <dbReference type="NCBI Taxonomy" id="2681766"/>
    <lineage>
        <taxon>Bacteria</taxon>
        <taxon>Pseudomonadati</taxon>
        <taxon>Bacteroidota</taxon>
        <taxon>Bacteroidia</taxon>
        <taxon>Marinilabiliales</taxon>
        <taxon>Prolixibacteraceae</taxon>
        <taxon>Maribellus</taxon>
    </lineage>
</organism>
<dbReference type="RefSeq" id="WP_158864883.1">
    <property type="nucleotide sequence ID" value="NZ_CP046401.1"/>
</dbReference>
<accession>A0A6I6JTU7</accession>
<keyword evidence="2" id="KW-1185">Reference proteome</keyword>
<protein>
    <recommendedName>
        <fullName evidence="3">SnoaL-like domain-containing protein</fullName>
    </recommendedName>
</protein>
<reference evidence="1 2" key="1">
    <citation type="submission" date="2019-11" db="EMBL/GenBank/DDBJ databases">
        <authorList>
            <person name="Zheng R.K."/>
            <person name="Sun C.M."/>
        </authorList>
    </citation>
    <scope>NUCLEOTIDE SEQUENCE [LARGE SCALE GENOMIC DNA]</scope>
    <source>
        <strain evidence="1 2">WC007</strain>
    </source>
</reference>
<dbReference type="KEGG" id="mcos:GM418_07960"/>
<dbReference type="Gene3D" id="3.10.450.50">
    <property type="match status" value="2"/>
</dbReference>
<evidence type="ECO:0000313" key="2">
    <source>
        <dbReference type="Proteomes" id="UP000428260"/>
    </source>
</evidence>
<dbReference type="EMBL" id="CP046401">
    <property type="protein sequence ID" value="QGY43597.1"/>
    <property type="molecule type" value="Genomic_DNA"/>
</dbReference>
<dbReference type="Proteomes" id="UP000428260">
    <property type="component" value="Chromosome"/>
</dbReference>
<gene>
    <name evidence="1" type="ORF">GM418_07960</name>
</gene>
<dbReference type="InterPro" id="IPR032710">
    <property type="entry name" value="NTF2-like_dom_sf"/>
</dbReference>
<dbReference type="PROSITE" id="PS51257">
    <property type="entry name" value="PROKAR_LIPOPROTEIN"/>
    <property type="match status" value="1"/>
</dbReference>
<name>A0A6I6JTU7_9BACT</name>